<dbReference type="Proteomes" id="UP000305067">
    <property type="component" value="Unassembled WGS sequence"/>
</dbReference>
<evidence type="ECO:0000256" key="1">
    <source>
        <dbReference type="SAM" id="MobiDB-lite"/>
    </source>
</evidence>
<evidence type="ECO:0000313" key="3">
    <source>
        <dbReference type="Proteomes" id="UP000305067"/>
    </source>
</evidence>
<gene>
    <name evidence="2" type="ORF">BDV98DRAFT_579184</name>
</gene>
<feature type="compositionally biased region" description="Basic and acidic residues" evidence="1">
    <location>
        <begin position="13"/>
        <end position="28"/>
    </location>
</feature>
<protein>
    <submittedName>
        <fullName evidence="2">Uncharacterized protein</fullName>
    </submittedName>
</protein>
<dbReference type="AlphaFoldDB" id="A0A5C3QZW3"/>
<organism evidence="2 3">
    <name type="scientific">Pterulicium gracile</name>
    <dbReference type="NCBI Taxonomy" id="1884261"/>
    <lineage>
        <taxon>Eukaryota</taxon>
        <taxon>Fungi</taxon>
        <taxon>Dikarya</taxon>
        <taxon>Basidiomycota</taxon>
        <taxon>Agaricomycotina</taxon>
        <taxon>Agaricomycetes</taxon>
        <taxon>Agaricomycetidae</taxon>
        <taxon>Agaricales</taxon>
        <taxon>Pleurotineae</taxon>
        <taxon>Pterulaceae</taxon>
        <taxon>Pterulicium</taxon>
    </lineage>
</organism>
<sequence>MDGLRQYSEDEDCRISSDKRRRASKGEARDWRRTSKAVDVDVGLHGNQERRGSRRKVTHFARNAASFVSAKTGSRRSIYAWIMSNAGSNCYPVARAAGRKKFEGQSQNIIFATGLRRFGALFWGISITPPTAAPNLHERHRRTVCLNTLAIVDLVTLPSADSTGYFGKRDKIEQGPRFAKNMAEDTLSVHASSVDLQGTLVPHF</sequence>
<keyword evidence="3" id="KW-1185">Reference proteome</keyword>
<proteinExistence type="predicted"/>
<reference evidence="2 3" key="1">
    <citation type="journal article" date="2019" name="Nat. Ecol. Evol.">
        <title>Megaphylogeny resolves global patterns of mushroom evolution.</title>
        <authorList>
            <person name="Varga T."/>
            <person name="Krizsan K."/>
            <person name="Foldi C."/>
            <person name="Dima B."/>
            <person name="Sanchez-Garcia M."/>
            <person name="Sanchez-Ramirez S."/>
            <person name="Szollosi G.J."/>
            <person name="Szarkandi J.G."/>
            <person name="Papp V."/>
            <person name="Albert L."/>
            <person name="Andreopoulos W."/>
            <person name="Angelini C."/>
            <person name="Antonin V."/>
            <person name="Barry K.W."/>
            <person name="Bougher N.L."/>
            <person name="Buchanan P."/>
            <person name="Buyck B."/>
            <person name="Bense V."/>
            <person name="Catcheside P."/>
            <person name="Chovatia M."/>
            <person name="Cooper J."/>
            <person name="Damon W."/>
            <person name="Desjardin D."/>
            <person name="Finy P."/>
            <person name="Geml J."/>
            <person name="Haridas S."/>
            <person name="Hughes K."/>
            <person name="Justo A."/>
            <person name="Karasinski D."/>
            <person name="Kautmanova I."/>
            <person name="Kiss B."/>
            <person name="Kocsube S."/>
            <person name="Kotiranta H."/>
            <person name="LaButti K.M."/>
            <person name="Lechner B.E."/>
            <person name="Liimatainen K."/>
            <person name="Lipzen A."/>
            <person name="Lukacs Z."/>
            <person name="Mihaltcheva S."/>
            <person name="Morgado L.N."/>
            <person name="Niskanen T."/>
            <person name="Noordeloos M.E."/>
            <person name="Ohm R.A."/>
            <person name="Ortiz-Santana B."/>
            <person name="Ovrebo C."/>
            <person name="Racz N."/>
            <person name="Riley R."/>
            <person name="Savchenko A."/>
            <person name="Shiryaev A."/>
            <person name="Soop K."/>
            <person name="Spirin V."/>
            <person name="Szebenyi C."/>
            <person name="Tomsovsky M."/>
            <person name="Tulloss R.E."/>
            <person name="Uehling J."/>
            <person name="Grigoriev I.V."/>
            <person name="Vagvolgyi C."/>
            <person name="Papp T."/>
            <person name="Martin F.M."/>
            <person name="Miettinen O."/>
            <person name="Hibbett D.S."/>
            <person name="Nagy L.G."/>
        </authorList>
    </citation>
    <scope>NUCLEOTIDE SEQUENCE [LARGE SCALE GENOMIC DNA]</scope>
    <source>
        <strain evidence="2 3">CBS 309.79</strain>
    </source>
</reference>
<name>A0A5C3QZW3_9AGAR</name>
<feature type="region of interest" description="Disordered" evidence="1">
    <location>
        <begin position="1"/>
        <end position="28"/>
    </location>
</feature>
<accession>A0A5C3QZW3</accession>
<dbReference type="EMBL" id="ML178815">
    <property type="protein sequence ID" value="TFL06081.1"/>
    <property type="molecule type" value="Genomic_DNA"/>
</dbReference>
<evidence type="ECO:0000313" key="2">
    <source>
        <dbReference type="EMBL" id="TFL06081.1"/>
    </source>
</evidence>